<comment type="caution">
    <text evidence="3">The sequence shown here is derived from an EMBL/GenBank/DDBJ whole genome shotgun (WGS) entry which is preliminary data.</text>
</comment>
<keyword evidence="1" id="KW-0175">Coiled coil</keyword>
<sequence length="443" mass="50647">MVDEKKKKFEIKGQTITQEMIDDSFGKALGLGEEDSDTLEWIPAYFCEISVLKSERSQVFVNQVSEAIFKKRLIRKDKFLEYKFTLVRYSLSDIRSGTLKGRMQNEIRSSGFECKLPNEHVRFGGKKITDPETGETISTQGCMGRIIAEKIPKVMYHYNKKPTIKNILIREHERVLFTRDGRIEVVLDAGKHDIVGGAMKFDNIELYYVDVGNIQTRWGTTTMVTDGKGTMTATQVRLRLNGSLVIRIVDMNNFLANIVKNQTEYYEGNIQLYIKDKLIQIINSEMSQAEPISLYQDAEKVMLAVKVKAKEFLQDAGVEIVDLSVASCKFDEDVEETFKRRLEKIKVGGATADADTERKLQEIKRLKEMGIDIASYVSKEQDIKIAGAGGISEKEKLEKEIKQLQAKLEDLDEKLDDGKISETIWEKRVDRIEKNIKELKKNL</sequence>
<dbReference type="InterPro" id="IPR001107">
    <property type="entry name" value="Band_7"/>
</dbReference>
<dbReference type="Pfam" id="PF01145">
    <property type="entry name" value="Band_7"/>
    <property type="match status" value="1"/>
</dbReference>
<dbReference type="Gene3D" id="3.30.479.30">
    <property type="entry name" value="Band 7 domain"/>
    <property type="match status" value="1"/>
</dbReference>
<name>A0A0F9QKZ0_9ZZZZ</name>
<reference evidence="3" key="1">
    <citation type="journal article" date="2015" name="Nature">
        <title>Complex archaea that bridge the gap between prokaryotes and eukaryotes.</title>
        <authorList>
            <person name="Spang A."/>
            <person name="Saw J.H."/>
            <person name="Jorgensen S.L."/>
            <person name="Zaremba-Niedzwiedzka K."/>
            <person name="Martijn J."/>
            <person name="Lind A.E."/>
            <person name="van Eijk R."/>
            <person name="Schleper C."/>
            <person name="Guy L."/>
            <person name="Ettema T.J."/>
        </authorList>
    </citation>
    <scope>NUCLEOTIDE SEQUENCE</scope>
</reference>
<feature type="coiled-coil region" evidence="1">
    <location>
        <begin position="394"/>
        <end position="442"/>
    </location>
</feature>
<evidence type="ECO:0000313" key="3">
    <source>
        <dbReference type="EMBL" id="KKN44805.1"/>
    </source>
</evidence>
<dbReference type="EMBL" id="LAZR01001428">
    <property type="protein sequence ID" value="KKN44805.1"/>
    <property type="molecule type" value="Genomic_DNA"/>
</dbReference>
<feature type="domain" description="Band 7" evidence="2">
    <location>
        <begin position="169"/>
        <end position="344"/>
    </location>
</feature>
<accession>A0A0F9QKZ0</accession>
<dbReference type="AlphaFoldDB" id="A0A0F9QKZ0"/>
<dbReference type="SUPFAM" id="SSF117892">
    <property type="entry name" value="Band 7/SPFH domain"/>
    <property type="match status" value="1"/>
</dbReference>
<evidence type="ECO:0000259" key="2">
    <source>
        <dbReference type="Pfam" id="PF01145"/>
    </source>
</evidence>
<protein>
    <recommendedName>
        <fullName evidence="2">Band 7 domain-containing protein</fullName>
    </recommendedName>
</protein>
<gene>
    <name evidence="3" type="ORF">LCGC14_0689420</name>
</gene>
<evidence type="ECO:0000256" key="1">
    <source>
        <dbReference type="SAM" id="Coils"/>
    </source>
</evidence>
<proteinExistence type="predicted"/>
<organism evidence="3">
    <name type="scientific">marine sediment metagenome</name>
    <dbReference type="NCBI Taxonomy" id="412755"/>
    <lineage>
        <taxon>unclassified sequences</taxon>
        <taxon>metagenomes</taxon>
        <taxon>ecological metagenomes</taxon>
    </lineage>
</organism>
<dbReference type="InterPro" id="IPR036013">
    <property type="entry name" value="Band_7/SPFH_dom_sf"/>
</dbReference>